<organism evidence="4 5">
    <name type="scientific">Albimonas pacifica</name>
    <dbReference type="NCBI Taxonomy" id="1114924"/>
    <lineage>
        <taxon>Bacteria</taxon>
        <taxon>Pseudomonadati</taxon>
        <taxon>Pseudomonadota</taxon>
        <taxon>Alphaproteobacteria</taxon>
        <taxon>Rhodobacterales</taxon>
        <taxon>Paracoccaceae</taxon>
        <taxon>Albimonas</taxon>
    </lineage>
</organism>
<dbReference type="RefSeq" id="WP_092856843.1">
    <property type="nucleotide sequence ID" value="NZ_FOQH01000001.1"/>
</dbReference>
<dbReference type="GO" id="GO:0016810">
    <property type="term" value="F:hydrolase activity, acting on carbon-nitrogen (but not peptide) bonds"/>
    <property type="evidence" value="ECO:0007669"/>
    <property type="project" value="InterPro"/>
</dbReference>
<name>A0A1I3BLE0_9RHOB</name>
<proteinExistence type="inferred from homology"/>
<keyword evidence="2" id="KW-0378">Hydrolase</keyword>
<protein>
    <submittedName>
        <fullName evidence="4">Cytosine/adenosine deaminase</fullName>
    </submittedName>
</protein>
<gene>
    <name evidence="4" type="ORF">SAMN05216258_101154</name>
</gene>
<dbReference type="PANTHER" id="PTHR43794:SF11">
    <property type="entry name" value="AMIDOHYDROLASE-RELATED DOMAIN-CONTAINING PROTEIN"/>
    <property type="match status" value="1"/>
</dbReference>
<dbReference type="InterPro" id="IPR006680">
    <property type="entry name" value="Amidohydro-rel"/>
</dbReference>
<dbReference type="InterPro" id="IPR032466">
    <property type="entry name" value="Metal_Hydrolase"/>
</dbReference>
<dbReference type="Gene3D" id="2.30.40.10">
    <property type="entry name" value="Urease, subunit C, domain 1"/>
    <property type="match status" value="1"/>
</dbReference>
<dbReference type="OrthoDB" id="9796020at2"/>
<dbReference type="EMBL" id="FOQH01000001">
    <property type="protein sequence ID" value="SFH62749.1"/>
    <property type="molecule type" value="Genomic_DNA"/>
</dbReference>
<evidence type="ECO:0000313" key="4">
    <source>
        <dbReference type="EMBL" id="SFH62749.1"/>
    </source>
</evidence>
<dbReference type="Proteomes" id="UP000199377">
    <property type="component" value="Unassembled WGS sequence"/>
</dbReference>
<dbReference type="AlphaFoldDB" id="A0A1I3BLE0"/>
<keyword evidence="5" id="KW-1185">Reference proteome</keyword>
<dbReference type="PANTHER" id="PTHR43794">
    <property type="entry name" value="AMINOHYDROLASE SSNA-RELATED"/>
    <property type="match status" value="1"/>
</dbReference>
<evidence type="ECO:0000256" key="2">
    <source>
        <dbReference type="ARBA" id="ARBA00022801"/>
    </source>
</evidence>
<dbReference type="Pfam" id="PF01979">
    <property type="entry name" value="Amidohydro_1"/>
    <property type="match status" value="1"/>
</dbReference>
<dbReference type="SUPFAM" id="SSF51556">
    <property type="entry name" value="Metallo-dependent hydrolases"/>
    <property type="match status" value="1"/>
</dbReference>
<reference evidence="4 5" key="1">
    <citation type="submission" date="2016-10" db="EMBL/GenBank/DDBJ databases">
        <authorList>
            <person name="de Groot N.N."/>
        </authorList>
    </citation>
    <scope>NUCLEOTIDE SEQUENCE [LARGE SCALE GENOMIC DNA]</scope>
    <source>
        <strain evidence="4 5">CGMCC 1.11030</strain>
    </source>
</reference>
<dbReference type="Gene3D" id="3.20.20.140">
    <property type="entry name" value="Metal-dependent hydrolases"/>
    <property type="match status" value="1"/>
</dbReference>
<sequence length="480" mass="52360">MSRTILAADQVIAFQHGEHRHLRDGLVVVEGARVTHVGPRGSLPDAAPEEITELGDALLAPGFIDAHAHLTSAPLDRTVVEDVGEPQFQFTALAEILPAMALAMDREAERAMAALSILDLLRSGTTTVMEIGWGAGAEVADLAEQAGIRAWIANGYGSARWGSKDGKRVSIDWREDEGLPAFRAACGFVEDIRGRADGRLNGYLSPLQVAMATPRLLEETRAAAERLDCPVALHVSEAIFEWREMVAREGMTPLEWLERLGFLSERCMLGHVIFTAGHSALLHPGRDLEILAASGASVAHCPWVFGRRGYAMESFARYRDAGVTMCLGSDTAPQSILSQMRLGAAFARLHERSPRRVTSREMFEAATLAPARVLGRDDLGRIAPGAKADLCVWRLDGLTTAPCRDPVRMLVWSAEPEDLSHVMIDGRWVVRDRAVLGLDRARIVAEARAAAARVWDRVGPGDWAGRRLDTLSPPSLEAWR</sequence>
<dbReference type="InterPro" id="IPR011059">
    <property type="entry name" value="Metal-dep_hydrolase_composite"/>
</dbReference>
<dbReference type="SUPFAM" id="SSF51338">
    <property type="entry name" value="Composite domain of metallo-dependent hydrolases"/>
    <property type="match status" value="2"/>
</dbReference>
<evidence type="ECO:0000313" key="5">
    <source>
        <dbReference type="Proteomes" id="UP000199377"/>
    </source>
</evidence>
<evidence type="ECO:0000259" key="3">
    <source>
        <dbReference type="Pfam" id="PF01979"/>
    </source>
</evidence>
<dbReference type="InterPro" id="IPR050287">
    <property type="entry name" value="MTA/SAH_deaminase"/>
</dbReference>
<dbReference type="STRING" id="1114924.SAMN05216258_101154"/>
<feature type="domain" description="Amidohydrolase-related" evidence="3">
    <location>
        <begin position="59"/>
        <end position="429"/>
    </location>
</feature>
<comment type="similarity">
    <text evidence="1">Belongs to the metallo-dependent hydrolases superfamily. ATZ/TRZ family.</text>
</comment>
<accession>A0A1I3BLE0</accession>
<evidence type="ECO:0000256" key="1">
    <source>
        <dbReference type="ARBA" id="ARBA00006745"/>
    </source>
</evidence>